<dbReference type="PANTHER" id="PTHR11802">
    <property type="entry name" value="SERINE PROTEASE FAMILY S10 SERINE CARBOXYPEPTIDASE"/>
    <property type="match status" value="1"/>
</dbReference>
<evidence type="ECO:0000256" key="1">
    <source>
        <dbReference type="ARBA" id="ARBA00009431"/>
    </source>
</evidence>
<evidence type="ECO:0000313" key="8">
    <source>
        <dbReference type="Proteomes" id="UP000254866"/>
    </source>
</evidence>
<dbReference type="Gene3D" id="1.10.287.410">
    <property type="match status" value="1"/>
</dbReference>
<dbReference type="InterPro" id="IPR001563">
    <property type="entry name" value="Peptidase_S10"/>
</dbReference>
<evidence type="ECO:0000256" key="3">
    <source>
        <dbReference type="ARBA" id="ARBA00022670"/>
    </source>
</evidence>
<dbReference type="Proteomes" id="UP000254866">
    <property type="component" value="Unassembled WGS sequence"/>
</dbReference>
<feature type="signal peptide" evidence="6">
    <location>
        <begin position="1"/>
        <end position="20"/>
    </location>
</feature>
<dbReference type="RefSeq" id="XP_031868687.1">
    <property type="nucleotide sequence ID" value="XM_032015266.1"/>
</dbReference>
<dbReference type="SUPFAM" id="SSF53474">
    <property type="entry name" value="alpha/beta-Hydrolases"/>
    <property type="match status" value="1"/>
</dbReference>
<dbReference type="PROSITE" id="PS00560">
    <property type="entry name" value="CARBOXYPEPT_SER_HIS"/>
    <property type="match status" value="1"/>
</dbReference>
<dbReference type="STRING" id="2656787.A0A370TKI0"/>
<keyword evidence="5" id="KW-0325">Glycoprotein</keyword>
<evidence type="ECO:0000256" key="2">
    <source>
        <dbReference type="ARBA" id="ARBA00022645"/>
    </source>
</evidence>
<dbReference type="AlphaFoldDB" id="A0A370TKI0"/>
<protein>
    <recommendedName>
        <fullName evidence="6">Carboxypeptidase</fullName>
        <ecNumber evidence="6">3.4.16.-</ecNumber>
    </recommendedName>
</protein>
<keyword evidence="8" id="KW-1185">Reference proteome</keyword>
<dbReference type="GeneID" id="43599492"/>
<comment type="similarity">
    <text evidence="1 6">Belongs to the peptidase S10 family.</text>
</comment>
<dbReference type="GO" id="GO:0006508">
    <property type="term" value="P:proteolysis"/>
    <property type="evidence" value="ECO:0007669"/>
    <property type="project" value="UniProtKB-KW"/>
</dbReference>
<name>A0A370TKI0_9HELO</name>
<dbReference type="GO" id="GO:0000324">
    <property type="term" value="C:fungal-type vacuole"/>
    <property type="evidence" value="ECO:0007669"/>
    <property type="project" value="TreeGrafter"/>
</dbReference>
<reference evidence="7 8" key="1">
    <citation type="journal article" date="2018" name="IMA Fungus">
        <title>IMA Genome-F 9: Draft genome sequence of Annulohypoxylon stygium, Aspergillus mulundensis, Berkeleyomyces basicola (syn. Thielaviopsis basicola), Ceratocystis smalleyi, two Cercospora beticola strains, Coleophoma cylindrospora, Fusarium fracticaudum, Phialophora cf. hyalina, and Morchella septimelata.</title>
        <authorList>
            <person name="Wingfield B.D."/>
            <person name="Bills G.F."/>
            <person name="Dong Y."/>
            <person name="Huang W."/>
            <person name="Nel W.J."/>
            <person name="Swalarsk-Parry B.S."/>
            <person name="Vaghefi N."/>
            <person name="Wilken P.M."/>
            <person name="An Z."/>
            <person name="de Beer Z.W."/>
            <person name="De Vos L."/>
            <person name="Chen L."/>
            <person name="Duong T.A."/>
            <person name="Gao Y."/>
            <person name="Hammerbacher A."/>
            <person name="Kikkert J.R."/>
            <person name="Li Y."/>
            <person name="Li H."/>
            <person name="Li K."/>
            <person name="Li Q."/>
            <person name="Liu X."/>
            <person name="Ma X."/>
            <person name="Naidoo K."/>
            <person name="Pethybridge S.J."/>
            <person name="Sun J."/>
            <person name="Steenkamp E.T."/>
            <person name="van der Nest M.A."/>
            <person name="van Wyk S."/>
            <person name="Wingfield M.J."/>
            <person name="Xiong C."/>
            <person name="Yue Q."/>
            <person name="Zhang X."/>
        </authorList>
    </citation>
    <scope>NUCLEOTIDE SEQUENCE [LARGE SCALE GENOMIC DNA]</scope>
    <source>
        <strain evidence="7 8">BP 5553</strain>
    </source>
</reference>
<dbReference type="InterPro" id="IPR033124">
    <property type="entry name" value="Ser_caboxypep_his_AS"/>
</dbReference>
<dbReference type="PRINTS" id="PR00724">
    <property type="entry name" value="CRBOXYPTASEC"/>
</dbReference>
<dbReference type="EC" id="3.4.16.-" evidence="6"/>
<dbReference type="InterPro" id="IPR018202">
    <property type="entry name" value="Ser_caboxypep_ser_AS"/>
</dbReference>
<keyword evidence="4 6" id="KW-0378">Hydrolase</keyword>
<gene>
    <name evidence="7" type="ORF">BP5553_06643</name>
</gene>
<dbReference type="InterPro" id="IPR029058">
    <property type="entry name" value="AB_hydrolase_fold"/>
</dbReference>
<dbReference type="Pfam" id="PF00450">
    <property type="entry name" value="Peptidase_S10"/>
    <property type="match status" value="2"/>
</dbReference>
<comment type="caution">
    <text evidence="7">The sequence shown here is derived from an EMBL/GenBank/DDBJ whole genome shotgun (WGS) entry which is preliminary data.</text>
</comment>
<feature type="chain" id="PRO_5016483886" description="Carboxypeptidase" evidence="6">
    <location>
        <begin position="21"/>
        <end position="452"/>
    </location>
</feature>
<dbReference type="OrthoDB" id="443318at2759"/>
<evidence type="ECO:0000256" key="5">
    <source>
        <dbReference type="ARBA" id="ARBA00023180"/>
    </source>
</evidence>
<evidence type="ECO:0000313" key="7">
    <source>
        <dbReference type="EMBL" id="RDL36031.1"/>
    </source>
</evidence>
<dbReference type="PROSITE" id="PS00131">
    <property type="entry name" value="CARBOXYPEPT_SER_SER"/>
    <property type="match status" value="1"/>
</dbReference>
<evidence type="ECO:0000256" key="4">
    <source>
        <dbReference type="ARBA" id="ARBA00022801"/>
    </source>
</evidence>
<proteinExistence type="inferred from homology"/>
<keyword evidence="2 6" id="KW-0121">Carboxypeptidase</keyword>
<dbReference type="GO" id="GO:0004185">
    <property type="term" value="F:serine-type carboxypeptidase activity"/>
    <property type="evidence" value="ECO:0007669"/>
    <property type="project" value="UniProtKB-UniRule"/>
</dbReference>
<keyword evidence="6" id="KW-0732">Signal</keyword>
<dbReference type="EMBL" id="NPIC01000005">
    <property type="protein sequence ID" value="RDL36031.1"/>
    <property type="molecule type" value="Genomic_DNA"/>
</dbReference>
<dbReference type="PANTHER" id="PTHR11802:SF453">
    <property type="entry name" value="S1, PUTATIVE-RELATED"/>
    <property type="match status" value="1"/>
</dbReference>
<sequence>MRLQFSHFVAGLVFPFAGMALPTNDAEDVPYHLRGKRSFVERNGVKRTIFEHEATGAKLDFVANSGICETTPGVKQYSGYVSVGTNQNIWFWFFEARHNPDTAPLATWFNGGPGCSSMIGLFRPFETGFSYGTGPVTSTLTAAPYVWALLQAFFANFPQYQNRDFGLFTESYGGHYGPAFASYFQSQNAAIKSGTVKGQNVNLVALGINNGLFDAAISYKSYIDFSYNNTYKQLISLPQHTLLMDNYMGYCLPPLQKCLDLIGGDPACSEAQDMCRSSVQVTIINAANFNPYDVRAPYSDPYPPTTYINYLSAPEVMTAIGAKSTYSECSNTAATKFYKTGDSARSFLGVMSEVVQSGITVLIWAGDADWICNWVSNLESAEAITYDQSAAFKSKAETSYTVNGKAMGTFKTAGNLSWLRVFDAGHEVPYYQPEVAFQAFVQTMQKKPISST</sequence>
<evidence type="ECO:0000256" key="6">
    <source>
        <dbReference type="RuleBase" id="RU361156"/>
    </source>
</evidence>
<dbReference type="Gene3D" id="3.40.50.1820">
    <property type="entry name" value="alpha/beta hydrolase"/>
    <property type="match status" value="2"/>
</dbReference>
<keyword evidence="3 6" id="KW-0645">Protease</keyword>
<accession>A0A370TKI0</accession>
<organism evidence="7 8">
    <name type="scientific">Venustampulla echinocandica</name>
    <dbReference type="NCBI Taxonomy" id="2656787"/>
    <lineage>
        <taxon>Eukaryota</taxon>
        <taxon>Fungi</taxon>
        <taxon>Dikarya</taxon>
        <taxon>Ascomycota</taxon>
        <taxon>Pezizomycotina</taxon>
        <taxon>Leotiomycetes</taxon>
        <taxon>Helotiales</taxon>
        <taxon>Pleuroascaceae</taxon>
        <taxon>Venustampulla</taxon>
    </lineage>
</organism>